<dbReference type="EMBL" id="JABANM010016397">
    <property type="protein sequence ID" value="KAF4729509.1"/>
    <property type="molecule type" value="Genomic_DNA"/>
</dbReference>
<reference evidence="1 2" key="1">
    <citation type="submission" date="2020-04" db="EMBL/GenBank/DDBJ databases">
        <title>Perkinsus olseni comparative genomics.</title>
        <authorList>
            <person name="Bogema D.R."/>
        </authorList>
    </citation>
    <scope>NUCLEOTIDE SEQUENCE [LARGE SCALE GENOMIC DNA]</scope>
    <source>
        <strain evidence="1">ATCC PRA-205</strain>
    </source>
</reference>
<dbReference type="PANTHER" id="PTHR36971:SF1">
    <property type="entry name" value="METHYLTRANSFERASE DOMAIN-CONTAINING PROTEIN"/>
    <property type="match status" value="1"/>
</dbReference>
<dbReference type="PANTHER" id="PTHR36971">
    <property type="entry name" value="UNNAMED PRODUCT"/>
    <property type="match status" value="1"/>
</dbReference>
<accession>A0A7J6S965</accession>
<dbReference type="Proteomes" id="UP000574390">
    <property type="component" value="Unassembled WGS sequence"/>
</dbReference>
<feature type="non-terminal residue" evidence="1">
    <location>
        <position position="1"/>
    </location>
</feature>
<proteinExistence type="predicted"/>
<organism evidence="1 2">
    <name type="scientific">Perkinsus olseni</name>
    <name type="common">Perkinsus atlanticus</name>
    <dbReference type="NCBI Taxonomy" id="32597"/>
    <lineage>
        <taxon>Eukaryota</taxon>
        <taxon>Sar</taxon>
        <taxon>Alveolata</taxon>
        <taxon>Perkinsozoa</taxon>
        <taxon>Perkinsea</taxon>
        <taxon>Perkinsida</taxon>
        <taxon>Perkinsidae</taxon>
        <taxon>Perkinsus</taxon>
    </lineage>
</organism>
<sequence>VNRLMGGKMSKEKCVAWRLEHTRHLKMLLDDEMDARTKADIFGDCSVVVGMHPDQATGYLQAAAMEFSKPYAIVPCCVFSDEFTDRFITDQNGDQVPVRTHEELVQWLLSRDGHVSQSGWLKFHGKNRVVWSLGSSPP</sequence>
<evidence type="ECO:0000313" key="2">
    <source>
        <dbReference type="Proteomes" id="UP000574390"/>
    </source>
</evidence>
<gene>
    <name evidence="1" type="ORF">FOZ62_027539</name>
</gene>
<evidence type="ECO:0000313" key="1">
    <source>
        <dbReference type="EMBL" id="KAF4729509.1"/>
    </source>
</evidence>
<name>A0A7J6S965_PEROL</name>
<comment type="caution">
    <text evidence="1">The sequence shown here is derived from an EMBL/GenBank/DDBJ whole genome shotgun (WGS) entry which is preliminary data.</text>
</comment>
<dbReference type="AlphaFoldDB" id="A0A7J6S965"/>
<protein>
    <submittedName>
        <fullName evidence="1">Uncharacterized protein</fullName>
    </submittedName>
</protein>